<evidence type="ECO:0000259" key="8">
    <source>
        <dbReference type="Pfam" id="PF02384"/>
    </source>
</evidence>
<dbReference type="PRINTS" id="PR00507">
    <property type="entry name" value="N12N6MTFRASE"/>
</dbReference>
<sequence>MGAGLRCVCRATSAYYRHGWRCLPAHRGSLRHRHRGRTLRVTPPRARSAAAPQTTRVRLQSIIKESRNIMRKDAGLNGELDRLPQLAWLLFLRALDEVELDRSIKHSAYRPAVLGKYRWSEWARGDKTGGPLLTFVNDELLPHLKGLRGSGAAGDPRDTVAAIFENVTNRMLSGFLLKDLVAQLDRVDFANADDLHTMAHLYESMLKEMRDAAGDSGEFYTPRPLVRFMTRMVDPRPGETVLDPAMGTGGFLVEAFEHMLAAATTAQRREKVQAGIRGTEKKSMPFLLAQMNFLLHGLDRPKVAQANALANPIVDMRRDGVNVVLTNPPFGGEEERGVLSNFPSGMQTAETVWLFLQAVMARLERQKGSRCAIVVPNSVLFDKGIGARVKAELMTRFNLHTVLRMPNGVFAPYTLIPSNILFFERGQQSEHIWFYEHPLPKGRKNYTKTGPLAYEEFAPCEAWWGGAARQGRVETERAWRVAVADVVAEDYDLDRRNPNRPDDLAHRPPAELIAELIETERDMLALLEQLKHQIRDFAR</sequence>
<evidence type="ECO:0000256" key="3">
    <source>
        <dbReference type="ARBA" id="ARBA00022603"/>
    </source>
</evidence>
<dbReference type="PANTHER" id="PTHR42933:SF4">
    <property type="entry name" value="TYPE I RESTRICTION ENZYME ECOKI METHYLASE SUBUNIT"/>
    <property type="match status" value="1"/>
</dbReference>
<accession>A0A935IJP8</accession>
<dbReference type="GO" id="GO:0032259">
    <property type="term" value="P:methylation"/>
    <property type="evidence" value="ECO:0007669"/>
    <property type="project" value="UniProtKB-KW"/>
</dbReference>
<dbReference type="InterPro" id="IPR003356">
    <property type="entry name" value="DNA_methylase_A-5"/>
</dbReference>
<dbReference type="AlphaFoldDB" id="A0A935IJP8"/>
<dbReference type="InterPro" id="IPR029063">
    <property type="entry name" value="SAM-dependent_MTases_sf"/>
</dbReference>
<keyword evidence="5" id="KW-0949">S-adenosyl-L-methionine</keyword>
<evidence type="ECO:0000256" key="1">
    <source>
        <dbReference type="ARBA" id="ARBA00006594"/>
    </source>
</evidence>
<dbReference type="Gene3D" id="1.20.1260.30">
    <property type="match status" value="1"/>
</dbReference>
<comment type="catalytic activity">
    <reaction evidence="7">
        <text>a 2'-deoxyadenosine in DNA + S-adenosyl-L-methionine = an N(6)-methyl-2'-deoxyadenosine in DNA + S-adenosyl-L-homocysteine + H(+)</text>
        <dbReference type="Rhea" id="RHEA:15197"/>
        <dbReference type="Rhea" id="RHEA-COMP:12418"/>
        <dbReference type="Rhea" id="RHEA-COMP:12419"/>
        <dbReference type="ChEBI" id="CHEBI:15378"/>
        <dbReference type="ChEBI" id="CHEBI:57856"/>
        <dbReference type="ChEBI" id="CHEBI:59789"/>
        <dbReference type="ChEBI" id="CHEBI:90615"/>
        <dbReference type="ChEBI" id="CHEBI:90616"/>
        <dbReference type="EC" id="2.1.1.72"/>
    </reaction>
</comment>
<dbReference type="EMBL" id="JADJIB010000002">
    <property type="protein sequence ID" value="MBK7273167.1"/>
    <property type="molecule type" value="Genomic_DNA"/>
</dbReference>
<organism evidence="9 10">
    <name type="scientific">Candidatus Phosphoribacter hodrii</name>
    <dbReference type="NCBI Taxonomy" id="2953743"/>
    <lineage>
        <taxon>Bacteria</taxon>
        <taxon>Bacillati</taxon>
        <taxon>Actinomycetota</taxon>
        <taxon>Actinomycetes</taxon>
        <taxon>Micrococcales</taxon>
        <taxon>Dermatophilaceae</taxon>
        <taxon>Candidatus Phosphoribacter</taxon>
    </lineage>
</organism>
<dbReference type="InterPro" id="IPR051537">
    <property type="entry name" value="DNA_Adenine_Mtase"/>
</dbReference>
<dbReference type="GO" id="GO:0003677">
    <property type="term" value="F:DNA binding"/>
    <property type="evidence" value="ECO:0007669"/>
    <property type="project" value="InterPro"/>
</dbReference>
<name>A0A935IJP8_9MICO</name>
<gene>
    <name evidence="9" type="ORF">IPI13_08330</name>
</gene>
<evidence type="ECO:0000256" key="2">
    <source>
        <dbReference type="ARBA" id="ARBA00011900"/>
    </source>
</evidence>
<keyword evidence="6" id="KW-0680">Restriction system</keyword>
<dbReference type="GO" id="GO:0009007">
    <property type="term" value="F:site-specific DNA-methyltransferase (adenine-specific) activity"/>
    <property type="evidence" value="ECO:0007669"/>
    <property type="project" value="UniProtKB-EC"/>
</dbReference>
<feature type="domain" description="DNA methylase adenine-specific" evidence="8">
    <location>
        <begin position="196"/>
        <end position="498"/>
    </location>
</feature>
<evidence type="ECO:0000256" key="7">
    <source>
        <dbReference type="ARBA" id="ARBA00047942"/>
    </source>
</evidence>
<evidence type="ECO:0000313" key="10">
    <source>
        <dbReference type="Proteomes" id="UP000726105"/>
    </source>
</evidence>
<evidence type="ECO:0000256" key="5">
    <source>
        <dbReference type="ARBA" id="ARBA00022691"/>
    </source>
</evidence>
<dbReference type="GO" id="GO:0008170">
    <property type="term" value="F:N-methyltransferase activity"/>
    <property type="evidence" value="ECO:0007669"/>
    <property type="project" value="InterPro"/>
</dbReference>
<dbReference type="InterPro" id="IPR038333">
    <property type="entry name" value="T1MK-like_N_sf"/>
</dbReference>
<evidence type="ECO:0000313" key="9">
    <source>
        <dbReference type="EMBL" id="MBK7273167.1"/>
    </source>
</evidence>
<dbReference type="Pfam" id="PF02384">
    <property type="entry name" value="N6_Mtase"/>
    <property type="match status" value="1"/>
</dbReference>
<dbReference type="EC" id="2.1.1.72" evidence="2"/>
<protein>
    <recommendedName>
        <fullName evidence="2">site-specific DNA-methyltransferase (adenine-specific)</fullName>
        <ecNumber evidence="2">2.1.1.72</ecNumber>
    </recommendedName>
</protein>
<dbReference type="PANTHER" id="PTHR42933">
    <property type="entry name" value="SLR6095 PROTEIN"/>
    <property type="match status" value="1"/>
</dbReference>
<dbReference type="Proteomes" id="UP000726105">
    <property type="component" value="Unassembled WGS sequence"/>
</dbReference>
<evidence type="ECO:0000256" key="4">
    <source>
        <dbReference type="ARBA" id="ARBA00022679"/>
    </source>
</evidence>
<keyword evidence="3 9" id="KW-0489">Methyltransferase</keyword>
<keyword evidence="4" id="KW-0808">Transferase</keyword>
<dbReference type="SUPFAM" id="SSF53335">
    <property type="entry name" value="S-adenosyl-L-methionine-dependent methyltransferases"/>
    <property type="match status" value="1"/>
</dbReference>
<reference evidence="9 10" key="1">
    <citation type="submission" date="2020-10" db="EMBL/GenBank/DDBJ databases">
        <title>Connecting structure to function with the recovery of over 1000 high-quality activated sludge metagenome-assembled genomes encoding full-length rRNA genes using long-read sequencing.</title>
        <authorList>
            <person name="Singleton C.M."/>
            <person name="Petriglieri F."/>
            <person name="Kristensen J.M."/>
            <person name="Kirkegaard R.H."/>
            <person name="Michaelsen T.Y."/>
            <person name="Andersen M.H."/>
            <person name="Karst S.M."/>
            <person name="Dueholm M.S."/>
            <person name="Nielsen P.H."/>
            <person name="Albertsen M."/>
        </authorList>
    </citation>
    <scope>NUCLEOTIDE SEQUENCE [LARGE SCALE GENOMIC DNA]</scope>
    <source>
        <strain evidence="9">Ega_18-Q3-R5-49_MAXAC.001</strain>
    </source>
</reference>
<dbReference type="Gene3D" id="3.40.50.150">
    <property type="entry name" value="Vaccinia Virus protein VP39"/>
    <property type="match status" value="1"/>
</dbReference>
<evidence type="ECO:0000256" key="6">
    <source>
        <dbReference type="ARBA" id="ARBA00022747"/>
    </source>
</evidence>
<comment type="similarity">
    <text evidence="1">Belongs to the N(4)/N(6)-methyltransferase family.</text>
</comment>
<dbReference type="GO" id="GO:0009307">
    <property type="term" value="P:DNA restriction-modification system"/>
    <property type="evidence" value="ECO:0007669"/>
    <property type="project" value="UniProtKB-KW"/>
</dbReference>
<comment type="caution">
    <text evidence="9">The sequence shown here is derived from an EMBL/GenBank/DDBJ whole genome shotgun (WGS) entry which is preliminary data.</text>
</comment>
<proteinExistence type="inferred from homology"/>